<organism evidence="1 2">
    <name type="scientific">Choristoneura fumiferana</name>
    <name type="common">Spruce budworm moth</name>
    <name type="synonym">Archips fumiferana</name>
    <dbReference type="NCBI Taxonomy" id="7141"/>
    <lineage>
        <taxon>Eukaryota</taxon>
        <taxon>Metazoa</taxon>
        <taxon>Ecdysozoa</taxon>
        <taxon>Arthropoda</taxon>
        <taxon>Hexapoda</taxon>
        <taxon>Insecta</taxon>
        <taxon>Pterygota</taxon>
        <taxon>Neoptera</taxon>
        <taxon>Endopterygota</taxon>
        <taxon>Lepidoptera</taxon>
        <taxon>Glossata</taxon>
        <taxon>Ditrysia</taxon>
        <taxon>Tortricoidea</taxon>
        <taxon>Tortricidae</taxon>
        <taxon>Tortricinae</taxon>
        <taxon>Choristoneura</taxon>
    </lineage>
</organism>
<gene>
    <name evidence="1" type="ORF">MSG28_004948</name>
</gene>
<sequence length="116" mass="13808">MMTTPWSSPRRMLILLSCLPNPYLIQETLLLVWTGRHSSCTCSSEQRVSWRWCWVSKRCRRWRAAARHAPRPSRWKLARLMMWITTGCPRKWSTSSVIYLSHVGRNQSTMIMKNRN</sequence>
<dbReference type="EMBL" id="CM046108">
    <property type="protein sequence ID" value="KAI8425956.1"/>
    <property type="molecule type" value="Genomic_DNA"/>
</dbReference>
<proteinExistence type="predicted"/>
<keyword evidence="2" id="KW-1185">Reference proteome</keyword>
<accession>A0ACC0JPN2</accession>
<reference evidence="1 2" key="1">
    <citation type="journal article" date="2022" name="Genome Biol. Evol.">
        <title>The Spruce Budworm Genome: Reconstructing the Evolutionary History of Antifreeze Proteins.</title>
        <authorList>
            <person name="Beliveau C."/>
            <person name="Gagne P."/>
            <person name="Picq S."/>
            <person name="Vernygora O."/>
            <person name="Keeling C.I."/>
            <person name="Pinkney K."/>
            <person name="Doucet D."/>
            <person name="Wen F."/>
            <person name="Johnston J.S."/>
            <person name="Maaroufi H."/>
            <person name="Boyle B."/>
            <person name="Laroche J."/>
            <person name="Dewar K."/>
            <person name="Juretic N."/>
            <person name="Blackburn G."/>
            <person name="Nisole A."/>
            <person name="Brunet B."/>
            <person name="Brandao M."/>
            <person name="Lumley L."/>
            <person name="Duan J."/>
            <person name="Quan G."/>
            <person name="Lucarotti C.J."/>
            <person name="Roe A.D."/>
            <person name="Sperling F.A.H."/>
            <person name="Levesque R.C."/>
            <person name="Cusson M."/>
        </authorList>
    </citation>
    <scope>NUCLEOTIDE SEQUENCE [LARGE SCALE GENOMIC DNA]</scope>
    <source>
        <strain evidence="1">Glfc:IPQL:Cfum</strain>
    </source>
</reference>
<protein>
    <submittedName>
        <fullName evidence="1">Uncharacterized protein</fullName>
    </submittedName>
</protein>
<comment type="caution">
    <text evidence="1">The sequence shown here is derived from an EMBL/GenBank/DDBJ whole genome shotgun (WGS) entry which is preliminary data.</text>
</comment>
<evidence type="ECO:0000313" key="2">
    <source>
        <dbReference type="Proteomes" id="UP001064048"/>
    </source>
</evidence>
<dbReference type="Proteomes" id="UP001064048">
    <property type="component" value="Chromosome 8"/>
</dbReference>
<evidence type="ECO:0000313" key="1">
    <source>
        <dbReference type="EMBL" id="KAI8425956.1"/>
    </source>
</evidence>
<name>A0ACC0JPN2_CHOFU</name>